<dbReference type="Pfam" id="PF25431">
    <property type="entry name" value="zf-C17orf113"/>
    <property type="match status" value="1"/>
</dbReference>
<dbReference type="Proteomes" id="UP000596742">
    <property type="component" value="Unassembled WGS sequence"/>
</dbReference>
<dbReference type="PANTHER" id="PTHR15576:SF1">
    <property type="entry name" value="RIBITOL-5-PHOSPHATE XYLOSYLTRANSFERASE 1"/>
    <property type="match status" value="1"/>
</dbReference>
<evidence type="ECO:0008006" key="7">
    <source>
        <dbReference type="Google" id="ProtNLM"/>
    </source>
</evidence>
<dbReference type="OrthoDB" id="8560686at2759"/>
<dbReference type="PANTHER" id="PTHR15576">
    <property type="entry name" value="RIBITOL-5-PHOSPHATE XYLOSYLTRANSFERASE 1"/>
    <property type="match status" value="1"/>
</dbReference>
<dbReference type="GO" id="GO:0005794">
    <property type="term" value="C:Golgi apparatus"/>
    <property type="evidence" value="ECO:0007669"/>
    <property type="project" value="TreeGrafter"/>
</dbReference>
<evidence type="ECO:0000259" key="2">
    <source>
        <dbReference type="Pfam" id="PF24785"/>
    </source>
</evidence>
<evidence type="ECO:0000313" key="5">
    <source>
        <dbReference type="EMBL" id="VDI36219.1"/>
    </source>
</evidence>
<name>A0A8B6ELG2_MYTGA</name>
<proteinExistence type="predicted"/>
<feature type="domain" description="RXYLT1 C-terminal" evidence="2">
    <location>
        <begin position="817"/>
        <end position="1006"/>
    </location>
</feature>
<dbReference type="GO" id="GO:0120053">
    <property type="term" value="F:ribitol beta-1,4-xylosyltransferase activity"/>
    <property type="evidence" value="ECO:0007669"/>
    <property type="project" value="InterPro"/>
</dbReference>
<feature type="domain" description="C17orf113 probable zinc finger" evidence="4">
    <location>
        <begin position="75"/>
        <end position="134"/>
    </location>
</feature>
<dbReference type="InterPro" id="IPR055286">
    <property type="entry name" value="RXYLT1-like"/>
</dbReference>
<protein>
    <recommendedName>
        <fullName evidence="7">DUF4371 domain-containing protein</fullName>
    </recommendedName>
</protein>
<keyword evidence="6" id="KW-1185">Reference proteome</keyword>
<dbReference type="InterPro" id="IPR057456">
    <property type="entry name" value="Znf_C17orf113"/>
</dbReference>
<evidence type="ECO:0000259" key="3">
    <source>
        <dbReference type="Pfam" id="PF24786"/>
    </source>
</evidence>
<dbReference type="GO" id="GO:0035269">
    <property type="term" value="P:protein O-linked glycosylation via mannose"/>
    <property type="evidence" value="ECO:0007669"/>
    <property type="project" value="InterPro"/>
</dbReference>
<dbReference type="Pfam" id="PF24785">
    <property type="entry name" value="RXYLT1_C"/>
    <property type="match status" value="1"/>
</dbReference>
<evidence type="ECO:0000313" key="6">
    <source>
        <dbReference type="Proteomes" id="UP000596742"/>
    </source>
</evidence>
<evidence type="ECO:0000259" key="4">
    <source>
        <dbReference type="Pfam" id="PF25431"/>
    </source>
</evidence>
<gene>
    <name evidence="5" type="ORF">MGAL_10B072371</name>
</gene>
<feature type="region of interest" description="Disordered" evidence="1">
    <location>
        <begin position="1"/>
        <end position="50"/>
    </location>
</feature>
<feature type="compositionally biased region" description="Acidic residues" evidence="1">
    <location>
        <begin position="1"/>
        <end position="13"/>
    </location>
</feature>
<dbReference type="InterPro" id="IPR057539">
    <property type="entry name" value="RXYLT1_N"/>
</dbReference>
<organism evidence="5 6">
    <name type="scientific">Mytilus galloprovincialis</name>
    <name type="common">Mediterranean mussel</name>
    <dbReference type="NCBI Taxonomy" id="29158"/>
    <lineage>
        <taxon>Eukaryota</taxon>
        <taxon>Metazoa</taxon>
        <taxon>Spiralia</taxon>
        <taxon>Lophotrochozoa</taxon>
        <taxon>Mollusca</taxon>
        <taxon>Bivalvia</taxon>
        <taxon>Autobranchia</taxon>
        <taxon>Pteriomorphia</taxon>
        <taxon>Mytilida</taxon>
        <taxon>Mytiloidea</taxon>
        <taxon>Mytilidae</taxon>
        <taxon>Mytilinae</taxon>
        <taxon>Mytilus</taxon>
    </lineage>
</organism>
<accession>A0A8B6ELG2</accession>
<sequence length="1010" mass="115330">MKESSDESTELQDTETTPTETPSAPDIETTSTEDNVTTTCTTPTRTRHASGHKVGVNKSWIAVFSWLIFATETDDDDNTYDVMFCKFCQKHKSYGFNGNKTWSETGYKCLRRDKVKEHQDSDQHKHSLALELNQTVNDMSNNITSSAQKAIVDALKVMYYLISKNLPLDHFNSMIDLCIELGATNLPNLRLAKNATYSSCEIVHELLNLLSEQVSDTVTNNVKSSPCFSLMVDEVSDNRSIKHLALCSRYINQTGQLQTSFLVDTELPNATAETVTNSIISEINKKELLISDMSGFASDGAAVFLGKKNGVAKRLKDHNPAMITNHCRDHRLALACRDSFNSVPLMKKTDETLEKIYKYYKYSCVHTASLKMVQAAFNQAPLAIKQAKHHRWLSHDQAVSSIVRSYKSIVVNLETTEISTDPVGNGILKSLKDPITLRSLLLLADTLPHIAALSLVFQRRDVNLGMVKTTVDKTIRMLETRQTQDGPWQLKFSQMSSDLQLTTSSSSDFNTKVKEPFLTKLINNIQDRFVDTDIIDQLSVLDLSGTPDELPALYGFNEMFSIADHFSMDPEELQTQWQDFIQLLNTLTSQDRSMTKLLQLFHNSTVTGLKDIYHLVYRLLKITEDDDNGWNPWGEEFEKEGSYMHRHKAPKILWNKEDIKSEKASNTSTHIVDIWSIAAIGQYLWEHILGGKTKFSTSNTWSHGEKKIDNIEFRYKVGPAVTLHEVPQDVKNLVLVLNGREVSKIKAAREWLNYLPLLKDLQHVAVVLLGNEQCNNDWIKHYMKVNGGRIDFVFLVYDSPDIDNRNFYQWPLGVATYRDFPNIERSEVPIYNKRKFVCNFMGTIYKNSSREVLLDVLRTEPLRSICSVKARQTWLPQETDKSREDYVDALEDSDITLNPVGQNTECYRIYEALALGSLPVVEDVMTPGNCGKSSVSDNVPLRILKEYKAPIKYIKDWKELRSVLSNELKLSIEGKIKRRKELMLWYENFKSKLREHFIHVVQEKFFSMNQ</sequence>
<reference evidence="5" key="1">
    <citation type="submission" date="2018-11" db="EMBL/GenBank/DDBJ databases">
        <authorList>
            <person name="Alioto T."/>
            <person name="Alioto T."/>
        </authorList>
    </citation>
    <scope>NUCLEOTIDE SEQUENCE</scope>
</reference>
<evidence type="ECO:0000256" key="1">
    <source>
        <dbReference type="SAM" id="MobiDB-lite"/>
    </source>
</evidence>
<dbReference type="InterPro" id="IPR057538">
    <property type="entry name" value="RXYLT1_C"/>
</dbReference>
<dbReference type="CDD" id="cd21099">
    <property type="entry name" value="RXYLT1-like"/>
    <property type="match status" value="1"/>
</dbReference>
<dbReference type="AlphaFoldDB" id="A0A8B6ELG2"/>
<dbReference type="EMBL" id="UYJE01005311">
    <property type="protein sequence ID" value="VDI36219.1"/>
    <property type="molecule type" value="Genomic_DNA"/>
</dbReference>
<feature type="compositionally biased region" description="Low complexity" evidence="1">
    <location>
        <begin position="29"/>
        <end position="44"/>
    </location>
</feature>
<feature type="domain" description="RXYLT1 N-terminal" evidence="3">
    <location>
        <begin position="672"/>
        <end position="811"/>
    </location>
</feature>
<dbReference type="Pfam" id="PF24786">
    <property type="entry name" value="RXYLT1_N"/>
    <property type="match status" value="1"/>
</dbReference>
<comment type="caution">
    <text evidence="5">The sequence shown here is derived from an EMBL/GenBank/DDBJ whole genome shotgun (WGS) entry which is preliminary data.</text>
</comment>